<sequence>MQSYKDSERPRVDDDAGVLKEIPCCESTRRIIIVSPLPAVVLPLVMQLMVRCYDVLIFHQENDPILETIPSDLLIIDHSKEVSVERMKIPSSRTVLLLVGDEEQLLKSSNDQTGLVWPCPISEALEKIEQMAILSSKK</sequence>
<gene>
    <name evidence="1" type="ORF">GCM10010918_25530</name>
</gene>
<name>A0A917M1J9_9BACL</name>
<dbReference type="AlphaFoldDB" id="A0A917M1J9"/>
<dbReference type="Proteomes" id="UP000600247">
    <property type="component" value="Unassembled WGS sequence"/>
</dbReference>
<reference evidence="1 2" key="1">
    <citation type="journal article" date="2014" name="Int. J. Syst. Evol. Microbiol.">
        <title>Complete genome sequence of Corynebacterium casei LMG S-19264T (=DSM 44701T), isolated from a smear-ripened cheese.</title>
        <authorList>
            <consortium name="US DOE Joint Genome Institute (JGI-PGF)"/>
            <person name="Walter F."/>
            <person name="Albersmeier A."/>
            <person name="Kalinowski J."/>
            <person name="Ruckert C."/>
        </authorList>
    </citation>
    <scope>NUCLEOTIDE SEQUENCE [LARGE SCALE GENOMIC DNA]</scope>
    <source>
        <strain evidence="1 2">CGMCC 1.15286</strain>
    </source>
</reference>
<accession>A0A917M1J9</accession>
<evidence type="ECO:0000313" key="1">
    <source>
        <dbReference type="EMBL" id="GGG69282.1"/>
    </source>
</evidence>
<keyword evidence="2" id="KW-1185">Reference proteome</keyword>
<organism evidence="1 2">
    <name type="scientific">Paenibacillus radicis</name>
    <name type="common">ex Gao et al. 2016</name>
    <dbReference type="NCBI Taxonomy" id="1737354"/>
    <lineage>
        <taxon>Bacteria</taxon>
        <taxon>Bacillati</taxon>
        <taxon>Bacillota</taxon>
        <taxon>Bacilli</taxon>
        <taxon>Bacillales</taxon>
        <taxon>Paenibacillaceae</taxon>
        <taxon>Paenibacillus</taxon>
    </lineage>
</organism>
<dbReference type="EMBL" id="BMHY01000004">
    <property type="protein sequence ID" value="GGG69282.1"/>
    <property type="molecule type" value="Genomic_DNA"/>
</dbReference>
<proteinExistence type="predicted"/>
<comment type="caution">
    <text evidence="1">The sequence shown here is derived from an EMBL/GenBank/DDBJ whole genome shotgun (WGS) entry which is preliminary data.</text>
</comment>
<protein>
    <submittedName>
        <fullName evidence="1">Uncharacterized protein</fullName>
    </submittedName>
</protein>
<dbReference type="RefSeq" id="WP_188889561.1">
    <property type="nucleotide sequence ID" value="NZ_BMHY01000004.1"/>
</dbReference>
<evidence type="ECO:0000313" key="2">
    <source>
        <dbReference type="Proteomes" id="UP000600247"/>
    </source>
</evidence>